<dbReference type="RefSeq" id="WP_378067253.1">
    <property type="nucleotide sequence ID" value="NZ_JBHSBL010000015.1"/>
</dbReference>
<dbReference type="CDD" id="cd23399">
    <property type="entry name" value="beta-trefoil_ABD_ABFB"/>
    <property type="match status" value="1"/>
</dbReference>
<organism evidence="4 5">
    <name type="scientific">Actinoplanes subglobosus</name>
    <dbReference type="NCBI Taxonomy" id="1547892"/>
    <lineage>
        <taxon>Bacteria</taxon>
        <taxon>Bacillati</taxon>
        <taxon>Actinomycetota</taxon>
        <taxon>Actinomycetes</taxon>
        <taxon>Micromonosporales</taxon>
        <taxon>Micromonosporaceae</taxon>
        <taxon>Actinoplanes</taxon>
    </lineage>
</organism>
<protein>
    <submittedName>
        <fullName evidence="4">AbfB domain-containing protein</fullName>
    </submittedName>
</protein>
<reference evidence="5" key="1">
    <citation type="journal article" date="2019" name="Int. J. Syst. Evol. Microbiol.">
        <title>The Global Catalogue of Microorganisms (GCM) 10K type strain sequencing project: providing services to taxonomists for standard genome sequencing and annotation.</title>
        <authorList>
            <consortium name="The Broad Institute Genomics Platform"/>
            <consortium name="The Broad Institute Genome Sequencing Center for Infectious Disease"/>
            <person name="Wu L."/>
            <person name="Ma J."/>
        </authorList>
    </citation>
    <scope>NUCLEOTIDE SEQUENCE [LARGE SCALE GENOMIC DNA]</scope>
    <source>
        <strain evidence="5">TBRC 5832</strain>
    </source>
</reference>
<dbReference type="InterPro" id="IPR036195">
    <property type="entry name" value="AbfB_ABD_sf"/>
</dbReference>
<feature type="domain" description="Alpha-L-arabinofuranosidase B arabinose-binding" evidence="3">
    <location>
        <begin position="183"/>
        <end position="278"/>
    </location>
</feature>
<keyword evidence="2" id="KW-0812">Transmembrane</keyword>
<gene>
    <name evidence="4" type="ORF">ACFO0C_15225</name>
</gene>
<accession>A0ABV8IPZ4</accession>
<evidence type="ECO:0000256" key="1">
    <source>
        <dbReference type="SAM" id="MobiDB-lite"/>
    </source>
</evidence>
<dbReference type="SUPFAM" id="SSF110221">
    <property type="entry name" value="AbfB domain"/>
    <property type="match status" value="1"/>
</dbReference>
<dbReference type="EMBL" id="JBHSBL010000015">
    <property type="protein sequence ID" value="MFC4066284.1"/>
    <property type="molecule type" value="Genomic_DNA"/>
</dbReference>
<dbReference type="Gene3D" id="2.80.10.50">
    <property type="match status" value="1"/>
</dbReference>
<feature type="region of interest" description="Disordered" evidence="1">
    <location>
        <begin position="1"/>
        <end position="53"/>
    </location>
</feature>
<dbReference type="Proteomes" id="UP001595867">
    <property type="component" value="Unassembled WGS sequence"/>
</dbReference>
<dbReference type="InterPro" id="IPR007934">
    <property type="entry name" value="AbfB_ABD"/>
</dbReference>
<feature type="compositionally biased region" description="Low complexity" evidence="1">
    <location>
        <begin position="134"/>
        <end position="149"/>
    </location>
</feature>
<evidence type="ECO:0000259" key="3">
    <source>
        <dbReference type="Pfam" id="PF05270"/>
    </source>
</evidence>
<keyword evidence="2" id="KW-1133">Transmembrane helix</keyword>
<proteinExistence type="predicted"/>
<feature type="transmembrane region" description="Helical" evidence="2">
    <location>
        <begin position="57"/>
        <end position="79"/>
    </location>
</feature>
<evidence type="ECO:0000313" key="5">
    <source>
        <dbReference type="Proteomes" id="UP001595867"/>
    </source>
</evidence>
<evidence type="ECO:0000313" key="4">
    <source>
        <dbReference type="EMBL" id="MFC4066284.1"/>
    </source>
</evidence>
<sequence>MTKADNSETLRVGGWIPPYAPGGSEHASSAPWPGTPGRSPQPGQPAGPSPRRSRRPLAVLAGATAVAVLGYGIAAVVVFGGEPEPRPEFALPPTPSWTLDPASPPVSVLPPAPTGDAVASPDIRKVRGGSVKPATRGTATPSRSTTTSPAPDPVFTVGRTVGIGLVGLSGHRVRNRDFVARVEAVGAADALSSRFQVRRGLADAGCVSFESAEHPGFYLRHRNYVLLLERADATTLYLNDATFCPVATGGGFALRSVNYPGHHLVHTDGLIRLVQSAATQATVFRALPPI</sequence>
<keyword evidence="5" id="KW-1185">Reference proteome</keyword>
<evidence type="ECO:0000256" key="2">
    <source>
        <dbReference type="SAM" id="Phobius"/>
    </source>
</evidence>
<comment type="caution">
    <text evidence="4">The sequence shown here is derived from an EMBL/GenBank/DDBJ whole genome shotgun (WGS) entry which is preliminary data.</text>
</comment>
<name>A0ABV8IPZ4_9ACTN</name>
<feature type="region of interest" description="Disordered" evidence="1">
    <location>
        <begin position="127"/>
        <end position="153"/>
    </location>
</feature>
<dbReference type="Pfam" id="PF05270">
    <property type="entry name" value="AbfB"/>
    <property type="match status" value="1"/>
</dbReference>
<keyword evidence="2" id="KW-0472">Membrane</keyword>